<evidence type="ECO:0000259" key="3">
    <source>
        <dbReference type="Pfam" id="PF02952"/>
    </source>
</evidence>
<dbReference type="Proteomes" id="UP000544222">
    <property type="component" value="Unassembled WGS sequence"/>
</dbReference>
<dbReference type="PANTHER" id="PTHR36120">
    <property type="entry name" value="FUCOSE ISOMERASE"/>
    <property type="match status" value="1"/>
</dbReference>
<evidence type="ECO:0000256" key="1">
    <source>
        <dbReference type="ARBA" id="ARBA00023235"/>
    </source>
</evidence>
<dbReference type="PANTHER" id="PTHR36120:SF1">
    <property type="entry name" value="L-FUCOSE ISOMERASE C-TERMINAL DOMAIN-CONTAINING PROTEIN"/>
    <property type="match status" value="1"/>
</dbReference>
<dbReference type="InterPro" id="IPR015888">
    <property type="entry name" value="Fuc_isomerase_C"/>
</dbReference>
<dbReference type="GO" id="GO:0005737">
    <property type="term" value="C:cytoplasm"/>
    <property type="evidence" value="ECO:0007669"/>
    <property type="project" value="InterPro"/>
</dbReference>
<dbReference type="GO" id="GO:0008736">
    <property type="term" value="F:L-fucose isomerase activity"/>
    <property type="evidence" value="ECO:0007669"/>
    <property type="project" value="InterPro"/>
</dbReference>
<keyword evidence="2" id="KW-0119">Carbohydrate metabolism</keyword>
<reference evidence="4 5" key="1">
    <citation type="submission" date="2020-08" db="EMBL/GenBank/DDBJ databases">
        <title>Genomic Encyclopedia of Type Strains, Phase IV (KMG-IV): sequencing the most valuable type-strain genomes for metagenomic binning, comparative biology and taxonomic classification.</title>
        <authorList>
            <person name="Goeker M."/>
        </authorList>
    </citation>
    <scope>NUCLEOTIDE SEQUENCE [LARGE SCALE GENOMIC DNA]</scope>
    <source>
        <strain evidence="4 5">DSM 27471</strain>
    </source>
</reference>
<keyword evidence="1 4" id="KW-0413">Isomerase</keyword>
<gene>
    <name evidence="4" type="ORF">FHX64_002958</name>
</gene>
<organism evidence="4 5">
    <name type="scientific">Microbacter margulisiae</name>
    <dbReference type="NCBI Taxonomy" id="1350067"/>
    <lineage>
        <taxon>Bacteria</taxon>
        <taxon>Pseudomonadati</taxon>
        <taxon>Bacteroidota</taxon>
        <taxon>Bacteroidia</taxon>
        <taxon>Bacteroidales</taxon>
        <taxon>Porphyromonadaceae</taxon>
        <taxon>Microbacter</taxon>
    </lineage>
</organism>
<dbReference type="InterPro" id="IPR009015">
    <property type="entry name" value="Fucose_isomerase_N/cen_sf"/>
</dbReference>
<dbReference type="RefSeq" id="WP_183414476.1">
    <property type="nucleotide sequence ID" value="NZ_JACHYB010000002.1"/>
</dbReference>
<comment type="caution">
    <text evidence="4">The sequence shown here is derived from an EMBL/GenBank/DDBJ whole genome shotgun (WGS) entry which is preliminary data.</text>
</comment>
<protein>
    <submittedName>
        <fullName evidence="4">L-fucose isomerase-like protein</fullName>
    </submittedName>
</protein>
<evidence type="ECO:0000313" key="4">
    <source>
        <dbReference type="EMBL" id="MBB3188760.1"/>
    </source>
</evidence>
<accession>A0A7W5DU52</accession>
<sequence length="472" mass="51958">MAYKQKLTFGIIIGTRNYFNSDLAGDVRITLLKELEAQGYDYVILDEAETQTGSIETREDGKKCAQLFRTNRDRIDGIIISLPNFGFEIGIINALSLSELRVPILVQACDDENDKVTLDKRRDAFCGKLSVCNNLYQYGIPFTDTTFHTYSIHSETFKKDLKFFAGVCRTVNGLRNARIGAIGTRPAGFQTVRASEKILQATGITVVPVDLSEIIASANKIDNQAAILKSRLGEIKAYAKVPAAYEEKLITQAKFGLAVDEWVAENEVDATAVQCWDSLEKNYGCAACVTMSMMGEKMMPSACEVDIAGAVSMYALMLASGNPAALLDWNNNFAEERNKCVCTHCGNFPKSFTQNDIELGTLGVLGNVLGKVNTFGAVKGKVTEGPFTFFRISTDDTNGIIKSYLGEGKFTNDPYGMDGGIAVSEVNNLQKLLKYMCKNGFEHHVAMARGYVADILEESINTYLGWSLYKHE</sequence>
<keyword evidence="5" id="KW-1185">Reference proteome</keyword>
<feature type="domain" description="L-fucose isomerase C-terminal" evidence="3">
    <location>
        <begin position="342"/>
        <end position="468"/>
    </location>
</feature>
<name>A0A7W5DU52_9PORP</name>
<dbReference type="Pfam" id="PF02952">
    <property type="entry name" value="Fucose_iso_C"/>
    <property type="match status" value="1"/>
</dbReference>
<proteinExistence type="predicted"/>
<dbReference type="GO" id="GO:0006004">
    <property type="term" value="P:fucose metabolic process"/>
    <property type="evidence" value="ECO:0007669"/>
    <property type="project" value="InterPro"/>
</dbReference>
<dbReference type="AlphaFoldDB" id="A0A7W5DU52"/>
<evidence type="ECO:0000256" key="2">
    <source>
        <dbReference type="ARBA" id="ARBA00023277"/>
    </source>
</evidence>
<dbReference type="EMBL" id="JACHYB010000002">
    <property type="protein sequence ID" value="MBB3188760.1"/>
    <property type="molecule type" value="Genomic_DNA"/>
</dbReference>
<evidence type="ECO:0000313" key="5">
    <source>
        <dbReference type="Proteomes" id="UP000544222"/>
    </source>
</evidence>
<dbReference type="SUPFAM" id="SSF53743">
    <property type="entry name" value="FucI/AraA N-terminal and middle domains"/>
    <property type="match status" value="1"/>
</dbReference>